<accession>A0A6J7X3R5</accession>
<evidence type="ECO:0000313" key="2">
    <source>
        <dbReference type="EMBL" id="CAB5221883.1"/>
    </source>
</evidence>
<proteinExistence type="predicted"/>
<dbReference type="Gene3D" id="3.10.450.40">
    <property type="match status" value="1"/>
</dbReference>
<evidence type="ECO:0000259" key="1">
    <source>
        <dbReference type="Pfam" id="PF04965"/>
    </source>
</evidence>
<name>A0A6J7X3R5_9CAUD</name>
<dbReference type="SUPFAM" id="SSF160719">
    <property type="entry name" value="gpW/gp25-like"/>
    <property type="match status" value="1"/>
</dbReference>
<reference evidence="2" key="1">
    <citation type="submission" date="2020-05" db="EMBL/GenBank/DDBJ databases">
        <authorList>
            <person name="Chiriac C."/>
            <person name="Salcher M."/>
            <person name="Ghai R."/>
            <person name="Kavagutti S V."/>
        </authorList>
    </citation>
    <scope>NUCLEOTIDE SEQUENCE</scope>
</reference>
<feature type="domain" description="IraD/Gp25-like" evidence="1">
    <location>
        <begin position="30"/>
        <end position="116"/>
    </location>
</feature>
<protein>
    <submittedName>
        <fullName evidence="2">COG3628 Phage baseplate assembly protein W</fullName>
    </submittedName>
</protein>
<gene>
    <name evidence="2" type="ORF">UFOVP242_122</name>
</gene>
<organism evidence="2">
    <name type="scientific">uncultured Caudovirales phage</name>
    <dbReference type="NCBI Taxonomy" id="2100421"/>
    <lineage>
        <taxon>Viruses</taxon>
        <taxon>Duplodnaviria</taxon>
        <taxon>Heunggongvirae</taxon>
        <taxon>Uroviricota</taxon>
        <taxon>Caudoviricetes</taxon>
        <taxon>Peduoviridae</taxon>
        <taxon>Maltschvirus</taxon>
        <taxon>Maltschvirus maltsch</taxon>
    </lineage>
</organism>
<dbReference type="InterPro" id="IPR007048">
    <property type="entry name" value="IraD/Gp25-like"/>
</dbReference>
<sequence>MATRNTRQYSDFNLLFSSHPVTGDVTRKNDEEAVKQSLRNLISTRHYERPFHPEIGCQIHGLLFENFNPVSVQVMKKTIYDTINKFEPRVTVLDVVIREMADNNDIACDIIFRLNNSDRPVTLTTLITRVR</sequence>
<dbReference type="Pfam" id="PF04965">
    <property type="entry name" value="GPW_gp25"/>
    <property type="match status" value="1"/>
</dbReference>
<dbReference type="EMBL" id="LR798294">
    <property type="protein sequence ID" value="CAB5221883.1"/>
    <property type="molecule type" value="Genomic_DNA"/>
</dbReference>